<gene>
    <name evidence="1" type="ORF">EI427_04665</name>
</gene>
<dbReference type="SUPFAM" id="SSF53756">
    <property type="entry name" value="UDP-Glycosyltransferase/glycogen phosphorylase"/>
    <property type="match status" value="1"/>
</dbReference>
<dbReference type="AlphaFoldDB" id="A0A3S9P026"/>
<name>A0A3S9P026_9BACT</name>
<keyword evidence="2" id="KW-1185">Reference proteome</keyword>
<dbReference type="KEGG" id="fll:EI427_04665"/>
<reference evidence="1 2" key="1">
    <citation type="submission" date="2018-12" db="EMBL/GenBank/DDBJ databases">
        <title>Flammeovirga pectinis sp. nov., isolated from the gut of the Korean scallop, Patinopecten yessoensis.</title>
        <authorList>
            <person name="Bae J.-W."/>
            <person name="Jeong Y.-S."/>
            <person name="Kang W."/>
        </authorList>
    </citation>
    <scope>NUCLEOTIDE SEQUENCE [LARGE SCALE GENOMIC DNA]</scope>
    <source>
        <strain evidence="1 2">L12M1</strain>
    </source>
</reference>
<dbReference type="EMBL" id="CP034562">
    <property type="protein sequence ID" value="AZQ61545.1"/>
    <property type="molecule type" value="Genomic_DNA"/>
</dbReference>
<organism evidence="1 2">
    <name type="scientific">Flammeovirga pectinis</name>
    <dbReference type="NCBI Taxonomy" id="2494373"/>
    <lineage>
        <taxon>Bacteria</taxon>
        <taxon>Pseudomonadati</taxon>
        <taxon>Bacteroidota</taxon>
        <taxon>Cytophagia</taxon>
        <taxon>Cytophagales</taxon>
        <taxon>Flammeovirgaceae</taxon>
        <taxon>Flammeovirga</taxon>
    </lineage>
</organism>
<sequence length="135" mass="15780">MLSVNSIGLSKYKLLRVFGDIYESLLFKNLKKFNTILVASSINKITSKEKYYKLKKCSIIQFPTRFDPEIFKVKHIDKISLGFTKEDILLITTGRLSNIKGWRLLIDSYRITYLEKPTLKLVFIGSGEDEYKRIF</sequence>
<accession>A0A3S9P026</accession>
<dbReference type="Proteomes" id="UP000267268">
    <property type="component" value="Chromosome 1"/>
</dbReference>
<protein>
    <recommendedName>
        <fullName evidence="3">Glycosyltransferase</fullName>
    </recommendedName>
</protein>
<dbReference type="Gene3D" id="3.40.50.2000">
    <property type="entry name" value="Glycogen Phosphorylase B"/>
    <property type="match status" value="2"/>
</dbReference>
<dbReference type="OrthoDB" id="570545at2"/>
<dbReference type="RefSeq" id="WP_126612139.1">
    <property type="nucleotide sequence ID" value="NZ_CP034562.1"/>
</dbReference>
<evidence type="ECO:0008006" key="3">
    <source>
        <dbReference type="Google" id="ProtNLM"/>
    </source>
</evidence>
<evidence type="ECO:0000313" key="1">
    <source>
        <dbReference type="EMBL" id="AZQ61545.1"/>
    </source>
</evidence>
<evidence type="ECO:0000313" key="2">
    <source>
        <dbReference type="Proteomes" id="UP000267268"/>
    </source>
</evidence>
<proteinExistence type="predicted"/>